<feature type="transmembrane region" description="Helical" evidence="6">
    <location>
        <begin position="305"/>
        <end position="325"/>
    </location>
</feature>
<keyword evidence="5 6" id="KW-0472">Membrane</keyword>
<reference evidence="7 8" key="1">
    <citation type="submission" date="2016-10" db="EMBL/GenBank/DDBJ databases">
        <authorList>
            <person name="de Groot N.N."/>
        </authorList>
    </citation>
    <scope>NUCLEOTIDE SEQUENCE [LARGE SCALE GENOMIC DNA]</scope>
    <source>
        <strain evidence="7 8">F</strain>
    </source>
</reference>
<evidence type="ECO:0000313" key="7">
    <source>
        <dbReference type="EMBL" id="SFR85204.1"/>
    </source>
</evidence>
<proteinExistence type="predicted"/>
<sequence length="573" mass="63083">MKGFCEKKFCSMLLSGTFTKAVMYLMLLSDSIIAGFFIGESGVAGINAITPVTAIVTFFGDLVSTGVGIVYTREIGAMKKHRADEIYSQGLTISIGIGLISAALIIGFQNLYFSVSGITGDTLEKALQYYRFIPLNAFLTIVVFYLEQMVYSDGDELCNNICYGFQIGGNIICSVVLAGFMGMTGIILGSVIGNALGILTCFWHYFRKSSTLHFVWHLSFKDFLLTSKYSIVDSSVYICWGLMDYVMIGFISRHYGNSGLIALAVVVSLIEFGVVMDGVGMAMQPLIGTYFGEKNHKLIKRVMRSGIKAAVAEGALATLLIWIFSRQFCGLFGVSGGESLTSSMTAIRIVSLGFIFCSSVSLTTSYYMLVDHIGMATGIACIQNGFLYICLPIVGSVLIGINGMWAGFVLAPILTLICAMFYVYQRFGRENFPFLLKEMDSEIIVMDEVLTPETASALSEQTEQHLLSHQYPSDTAHRAALFAEEIGLSIIERNKQSKKPLLIELSLFFEDSEVLIIERDSGVLFDLTDPDAEIRGLSGFILSGLMEAHREKTYLVTTGYNRNMIRFRQTAQN</sequence>
<keyword evidence="3 6" id="KW-0812">Transmembrane</keyword>
<dbReference type="GO" id="GO:0015297">
    <property type="term" value="F:antiporter activity"/>
    <property type="evidence" value="ECO:0007669"/>
    <property type="project" value="InterPro"/>
</dbReference>
<comment type="subcellular location">
    <subcellularLocation>
        <location evidence="1">Cell membrane</location>
        <topology evidence="1">Multi-pass membrane protein</topology>
    </subcellularLocation>
</comment>
<dbReference type="InterPro" id="IPR002528">
    <property type="entry name" value="MATE_fam"/>
</dbReference>
<dbReference type="PANTHER" id="PTHR43823">
    <property type="entry name" value="SPORULATION PROTEIN YKVU"/>
    <property type="match status" value="1"/>
</dbReference>
<evidence type="ECO:0000256" key="3">
    <source>
        <dbReference type="ARBA" id="ARBA00022692"/>
    </source>
</evidence>
<feature type="transmembrane region" description="Helical" evidence="6">
    <location>
        <begin position="186"/>
        <end position="206"/>
    </location>
</feature>
<dbReference type="AlphaFoldDB" id="A0A1I6K1Z2"/>
<name>A0A1I6K1Z2_9FIRM</name>
<evidence type="ECO:0000256" key="6">
    <source>
        <dbReference type="SAM" id="Phobius"/>
    </source>
</evidence>
<evidence type="ECO:0000313" key="8">
    <source>
        <dbReference type="Proteomes" id="UP000214760"/>
    </source>
</evidence>
<accession>A0A1I6K1Z2</accession>
<organism evidence="7 8">
    <name type="scientific">[Clostridium] aminophilum</name>
    <dbReference type="NCBI Taxonomy" id="1526"/>
    <lineage>
        <taxon>Bacteria</taxon>
        <taxon>Bacillati</taxon>
        <taxon>Bacillota</taxon>
        <taxon>Clostridia</taxon>
        <taxon>Lachnospirales</taxon>
        <taxon>Lachnospiraceae</taxon>
    </lineage>
</organism>
<feature type="transmembrane region" description="Helical" evidence="6">
    <location>
        <begin position="91"/>
        <end position="109"/>
    </location>
</feature>
<keyword evidence="2" id="KW-1003">Cell membrane</keyword>
<keyword evidence="4 6" id="KW-1133">Transmembrane helix</keyword>
<dbReference type="PANTHER" id="PTHR43823:SF3">
    <property type="entry name" value="MULTIDRUG EXPORT PROTEIN MEPA"/>
    <property type="match status" value="1"/>
</dbReference>
<feature type="transmembrane region" description="Helical" evidence="6">
    <location>
        <begin position="405"/>
        <end position="424"/>
    </location>
</feature>
<gene>
    <name evidence="7" type="ORF">SAMN02910262_02193</name>
</gene>
<feature type="transmembrane region" description="Helical" evidence="6">
    <location>
        <begin position="129"/>
        <end position="146"/>
    </location>
</feature>
<feature type="transmembrane region" description="Helical" evidence="6">
    <location>
        <begin position="45"/>
        <end position="71"/>
    </location>
</feature>
<dbReference type="GO" id="GO:0042910">
    <property type="term" value="F:xenobiotic transmembrane transporter activity"/>
    <property type="evidence" value="ECO:0007669"/>
    <property type="project" value="InterPro"/>
</dbReference>
<dbReference type="Proteomes" id="UP000214760">
    <property type="component" value="Unassembled WGS sequence"/>
</dbReference>
<feature type="transmembrane region" description="Helical" evidence="6">
    <location>
        <begin position="227"/>
        <end position="248"/>
    </location>
</feature>
<evidence type="ECO:0000256" key="4">
    <source>
        <dbReference type="ARBA" id="ARBA00022989"/>
    </source>
</evidence>
<feature type="transmembrane region" description="Helical" evidence="6">
    <location>
        <begin position="21"/>
        <end position="39"/>
    </location>
</feature>
<dbReference type="Pfam" id="PF01554">
    <property type="entry name" value="MatE"/>
    <property type="match status" value="2"/>
</dbReference>
<dbReference type="InterPro" id="IPR051327">
    <property type="entry name" value="MATE_MepA_subfamily"/>
</dbReference>
<dbReference type="GO" id="GO:0005886">
    <property type="term" value="C:plasma membrane"/>
    <property type="evidence" value="ECO:0007669"/>
    <property type="project" value="UniProtKB-SubCell"/>
</dbReference>
<feature type="transmembrane region" description="Helical" evidence="6">
    <location>
        <begin position="260"/>
        <end position="284"/>
    </location>
</feature>
<dbReference type="EMBL" id="FOZC01000014">
    <property type="protein sequence ID" value="SFR85204.1"/>
    <property type="molecule type" value="Genomic_DNA"/>
</dbReference>
<evidence type="ECO:0000256" key="2">
    <source>
        <dbReference type="ARBA" id="ARBA00022475"/>
    </source>
</evidence>
<evidence type="ECO:0000256" key="5">
    <source>
        <dbReference type="ARBA" id="ARBA00023136"/>
    </source>
</evidence>
<feature type="transmembrane region" description="Helical" evidence="6">
    <location>
        <begin position="345"/>
        <end position="369"/>
    </location>
</feature>
<protein>
    <submittedName>
        <fullName evidence="7">Na+-driven multidrug efflux pump</fullName>
    </submittedName>
</protein>
<feature type="transmembrane region" description="Helical" evidence="6">
    <location>
        <begin position="381"/>
        <end position="399"/>
    </location>
</feature>
<evidence type="ECO:0000256" key="1">
    <source>
        <dbReference type="ARBA" id="ARBA00004651"/>
    </source>
</evidence>
<feature type="transmembrane region" description="Helical" evidence="6">
    <location>
        <begin position="158"/>
        <end position="180"/>
    </location>
</feature>
<dbReference type="RefSeq" id="WP_031473752.1">
    <property type="nucleotide sequence ID" value="NZ_FOZC01000014.1"/>
</dbReference>